<gene>
    <name evidence="3" type="ORF">BT62DRAFT_982948</name>
</gene>
<dbReference type="PANTHER" id="PTHR31836">
    <property type="match status" value="1"/>
</dbReference>
<dbReference type="Gene3D" id="2.40.40.10">
    <property type="entry name" value="RlpA-like domain"/>
    <property type="match status" value="1"/>
</dbReference>
<dbReference type="Proteomes" id="UP000812287">
    <property type="component" value="Unassembled WGS sequence"/>
</dbReference>
<dbReference type="InterPro" id="IPR036908">
    <property type="entry name" value="RlpA-like_sf"/>
</dbReference>
<organism evidence="3 4">
    <name type="scientific">Guyanagaster necrorhizus</name>
    <dbReference type="NCBI Taxonomy" id="856835"/>
    <lineage>
        <taxon>Eukaryota</taxon>
        <taxon>Fungi</taxon>
        <taxon>Dikarya</taxon>
        <taxon>Basidiomycota</taxon>
        <taxon>Agaricomycotina</taxon>
        <taxon>Agaricomycetes</taxon>
        <taxon>Agaricomycetidae</taxon>
        <taxon>Agaricales</taxon>
        <taxon>Marasmiineae</taxon>
        <taxon>Physalacriaceae</taxon>
        <taxon>Guyanagaster</taxon>
    </lineage>
</organism>
<feature type="chain" id="PRO_5040117316" evidence="2">
    <location>
        <begin position="26"/>
        <end position="142"/>
    </location>
</feature>
<reference evidence="3" key="1">
    <citation type="submission" date="2020-11" db="EMBL/GenBank/DDBJ databases">
        <title>Adaptations for nitrogen fixation in a non-lichenized fungal sporocarp promotes dispersal by wood-feeding termites.</title>
        <authorList>
            <consortium name="DOE Joint Genome Institute"/>
            <person name="Koch R.A."/>
            <person name="Yoon G."/>
            <person name="Arayal U."/>
            <person name="Lail K."/>
            <person name="Amirebrahimi M."/>
            <person name="Labutti K."/>
            <person name="Lipzen A."/>
            <person name="Riley R."/>
            <person name="Barry K."/>
            <person name="Henrissat B."/>
            <person name="Grigoriev I.V."/>
            <person name="Herr J.R."/>
            <person name="Aime M.C."/>
        </authorList>
    </citation>
    <scope>NUCLEOTIDE SEQUENCE</scope>
    <source>
        <strain evidence="3">MCA 3950</strain>
    </source>
</reference>
<evidence type="ECO:0000313" key="4">
    <source>
        <dbReference type="Proteomes" id="UP000812287"/>
    </source>
</evidence>
<dbReference type="EMBL" id="MU250566">
    <property type="protein sequence ID" value="KAG7440827.1"/>
    <property type="molecule type" value="Genomic_DNA"/>
</dbReference>
<dbReference type="AlphaFoldDB" id="A0A9P8ANF3"/>
<dbReference type="InterPro" id="IPR051477">
    <property type="entry name" value="Expansin_CellWall"/>
</dbReference>
<keyword evidence="4" id="KW-1185">Reference proteome</keyword>
<proteinExistence type="predicted"/>
<accession>A0A9P8ANF3</accession>
<comment type="caution">
    <text evidence="3">The sequence shown here is derived from an EMBL/GenBank/DDBJ whole genome shotgun (WGS) entry which is preliminary data.</text>
</comment>
<name>A0A9P8ANF3_9AGAR</name>
<evidence type="ECO:0000256" key="1">
    <source>
        <dbReference type="ARBA" id="ARBA00022729"/>
    </source>
</evidence>
<dbReference type="CDD" id="cd22191">
    <property type="entry name" value="DPBB_RlpA_EXP_N-like"/>
    <property type="match status" value="1"/>
</dbReference>
<evidence type="ECO:0000313" key="3">
    <source>
        <dbReference type="EMBL" id="KAG7440827.1"/>
    </source>
</evidence>
<sequence>MFSFTTSHVILALFVLFSCLSIVPAAPVAPAAELEKRTDHEGLGTWFYPGWGNCGYYDGDNDKILAMSKSFYDSNGGSNCNQWVEIVNEDNGKTAYGLLRDSCESCGWNDIDMSPGLFQELDELSTGEIKVKWHFMEKSWSP</sequence>
<evidence type="ECO:0000256" key="2">
    <source>
        <dbReference type="SAM" id="SignalP"/>
    </source>
</evidence>
<dbReference type="SUPFAM" id="SSF50685">
    <property type="entry name" value="Barwin-like endoglucanases"/>
    <property type="match status" value="1"/>
</dbReference>
<feature type="signal peptide" evidence="2">
    <location>
        <begin position="1"/>
        <end position="25"/>
    </location>
</feature>
<keyword evidence="1 2" id="KW-0732">Signal</keyword>
<dbReference type="GeneID" id="66112030"/>
<dbReference type="PANTHER" id="PTHR31836:SF25">
    <property type="entry name" value="RLPA-LIKE PROTEIN DOUBLE-PSI BETA-BARREL DOMAIN-CONTAINING PROTEIN"/>
    <property type="match status" value="1"/>
</dbReference>
<protein>
    <submittedName>
        <fullName evidence="3">Uncharacterized protein</fullName>
    </submittedName>
</protein>
<dbReference type="RefSeq" id="XP_043034327.1">
    <property type="nucleotide sequence ID" value="XM_043189733.1"/>
</dbReference>
<dbReference type="OrthoDB" id="406505at2759"/>